<keyword evidence="4 6" id="KW-0808">Transferase</keyword>
<evidence type="ECO:0000256" key="5">
    <source>
        <dbReference type="ARBA" id="ARBA00022691"/>
    </source>
</evidence>
<evidence type="ECO:0000256" key="3">
    <source>
        <dbReference type="ARBA" id="ARBA00022603"/>
    </source>
</evidence>
<dbReference type="Pfam" id="PF02527">
    <property type="entry name" value="GidB"/>
    <property type="match status" value="1"/>
</dbReference>
<evidence type="ECO:0000256" key="6">
    <source>
        <dbReference type="HAMAP-Rule" id="MF_00074"/>
    </source>
</evidence>
<keyword evidence="2 6" id="KW-0698">rRNA processing</keyword>
<dbReference type="SUPFAM" id="SSF53335">
    <property type="entry name" value="S-adenosyl-L-methionine-dependent methyltransferases"/>
    <property type="match status" value="1"/>
</dbReference>
<comment type="function">
    <text evidence="6">Specifically methylates the N7 position of a guanine in 16S rRNA.</text>
</comment>
<dbReference type="EMBL" id="CP003382">
    <property type="protein sequence ID" value="AFZ67440.1"/>
    <property type="molecule type" value="Genomic_DNA"/>
</dbReference>
<evidence type="ECO:0000256" key="2">
    <source>
        <dbReference type="ARBA" id="ARBA00022552"/>
    </source>
</evidence>
<comment type="similarity">
    <text evidence="6">Belongs to the methyltransferase superfamily. RNA methyltransferase RsmG family.</text>
</comment>
<protein>
    <recommendedName>
        <fullName evidence="6">Ribosomal RNA small subunit methyltransferase G</fullName>
        <ecNumber evidence="6">2.1.1.-</ecNumber>
    </recommendedName>
    <alternativeName>
        <fullName evidence="6">16S rRNA 7-methylguanosine methyltransferase</fullName>
        <shortName evidence="6">16S rRNA m7G methyltransferase</shortName>
    </alternativeName>
</protein>
<feature type="binding site" evidence="6">
    <location>
        <position position="51"/>
    </location>
    <ligand>
        <name>S-adenosyl-L-methionine</name>
        <dbReference type="ChEBI" id="CHEBI:59789"/>
    </ligand>
</feature>
<evidence type="ECO:0000256" key="1">
    <source>
        <dbReference type="ARBA" id="ARBA00022490"/>
    </source>
</evidence>
<feature type="binding site" evidence="6">
    <location>
        <position position="115"/>
    </location>
    <ligand>
        <name>S-adenosyl-L-methionine</name>
        <dbReference type="ChEBI" id="CHEBI:59789"/>
    </ligand>
</feature>
<organism evidence="7 8">
    <name type="scientific">Deinococcus peraridilitoris (strain DSM 19664 / LMG 22246 / CIP 109416 / KR-200)</name>
    <dbReference type="NCBI Taxonomy" id="937777"/>
    <lineage>
        <taxon>Bacteria</taxon>
        <taxon>Thermotogati</taxon>
        <taxon>Deinococcota</taxon>
        <taxon>Deinococci</taxon>
        <taxon>Deinococcales</taxon>
        <taxon>Deinococcaceae</taxon>
        <taxon>Deinococcus</taxon>
    </lineage>
</organism>
<reference evidence="8" key="1">
    <citation type="submission" date="2012-03" db="EMBL/GenBank/DDBJ databases">
        <title>Complete sequence of chromosome of Deinococcus peraridilitoris DSM 19664.</title>
        <authorList>
            <person name="Lucas S."/>
            <person name="Copeland A."/>
            <person name="Lapidus A."/>
            <person name="Glavina del Rio T."/>
            <person name="Dalin E."/>
            <person name="Tice H."/>
            <person name="Bruce D."/>
            <person name="Goodwin L."/>
            <person name="Pitluck S."/>
            <person name="Peters L."/>
            <person name="Mikhailova N."/>
            <person name="Lu M."/>
            <person name="Kyrpides N."/>
            <person name="Mavromatis K."/>
            <person name="Ivanova N."/>
            <person name="Brettin T."/>
            <person name="Detter J.C."/>
            <person name="Han C."/>
            <person name="Larimer F."/>
            <person name="Land M."/>
            <person name="Hauser L."/>
            <person name="Markowitz V."/>
            <person name="Cheng J.-F."/>
            <person name="Hugenholtz P."/>
            <person name="Woyke T."/>
            <person name="Wu D."/>
            <person name="Pukall R."/>
            <person name="Steenblock K."/>
            <person name="Brambilla E."/>
            <person name="Klenk H.-P."/>
            <person name="Eisen J.A."/>
        </authorList>
    </citation>
    <scope>NUCLEOTIDE SEQUENCE [LARGE SCALE GENOMIC DNA]</scope>
    <source>
        <strain evidence="8">DSM 19664 / LMG 22246 / CIP 109416 / KR-200</strain>
    </source>
</reference>
<dbReference type="AlphaFoldDB" id="L0A352"/>
<dbReference type="EC" id="2.1.1.-" evidence="6"/>
<dbReference type="OrthoDB" id="9808773at2"/>
<keyword evidence="8" id="KW-1185">Reference proteome</keyword>
<dbReference type="GO" id="GO:0005829">
    <property type="term" value="C:cytosol"/>
    <property type="evidence" value="ECO:0007669"/>
    <property type="project" value="TreeGrafter"/>
</dbReference>
<dbReference type="HOGENOM" id="CLU_065341_4_0_0"/>
<keyword evidence="1 6" id="KW-0963">Cytoplasm</keyword>
<dbReference type="Gene3D" id="3.40.50.150">
    <property type="entry name" value="Vaccinia Virus protein VP39"/>
    <property type="match status" value="1"/>
</dbReference>
<dbReference type="PATRIC" id="fig|937777.3.peg.1941"/>
<sequence>MKQSYSDLVRTYAGTLDLFGPQVLSEWATHEATAQRYADELPSGTTLLDLGTGGGLPGMVIAESRPDVTVILCERRARRAAFLKLAVAKLGFRNAHVFARDVRQYQQPVEWIAAQAVGELPILLELVRHIVPARWFLLTRRPRTWYAPQELMGFRITARREPLDEQHDLVILTFTAKEAAS</sequence>
<evidence type="ECO:0000256" key="4">
    <source>
        <dbReference type="ARBA" id="ARBA00022679"/>
    </source>
</evidence>
<accession>L0A352</accession>
<dbReference type="PANTHER" id="PTHR31760:SF0">
    <property type="entry name" value="S-ADENOSYL-L-METHIONINE-DEPENDENT METHYLTRANSFERASES SUPERFAMILY PROTEIN"/>
    <property type="match status" value="1"/>
</dbReference>
<evidence type="ECO:0000313" key="8">
    <source>
        <dbReference type="Proteomes" id="UP000010467"/>
    </source>
</evidence>
<dbReference type="RefSeq" id="WP_015235745.1">
    <property type="nucleotide sequence ID" value="NC_019793.1"/>
</dbReference>
<gene>
    <name evidence="6" type="primary">rsmG</name>
    <name evidence="7" type="ordered locus">Deipe_1937</name>
</gene>
<name>L0A352_DEIPD</name>
<dbReference type="KEGG" id="dpd:Deipe_1937"/>
<dbReference type="InterPro" id="IPR003682">
    <property type="entry name" value="rRNA_ssu_MeTfrase_G"/>
</dbReference>
<keyword evidence="7" id="KW-0132">Cell division</keyword>
<proteinExistence type="inferred from homology"/>
<feature type="binding site" evidence="6">
    <location>
        <position position="56"/>
    </location>
    <ligand>
        <name>S-adenosyl-L-methionine</name>
        <dbReference type="ChEBI" id="CHEBI:59789"/>
    </ligand>
</feature>
<comment type="subcellular location">
    <subcellularLocation>
        <location evidence="6">Cytoplasm</location>
    </subcellularLocation>
</comment>
<comment type="caution">
    <text evidence="6">Lacks conserved residue(s) required for the propagation of feature annotation.</text>
</comment>
<keyword evidence="5 6" id="KW-0949">S-adenosyl-L-methionine</keyword>
<dbReference type="GO" id="GO:0051301">
    <property type="term" value="P:cell division"/>
    <property type="evidence" value="ECO:0007669"/>
    <property type="project" value="UniProtKB-KW"/>
</dbReference>
<keyword evidence="7" id="KW-0131">Cell cycle</keyword>
<dbReference type="Proteomes" id="UP000010467">
    <property type="component" value="Chromosome"/>
</dbReference>
<dbReference type="HAMAP" id="MF_00074">
    <property type="entry name" value="16SrRNA_methyltr_G"/>
    <property type="match status" value="1"/>
</dbReference>
<keyword evidence="3 6" id="KW-0489">Methyltransferase</keyword>
<dbReference type="eggNOG" id="COG0357">
    <property type="taxonomic scope" value="Bacteria"/>
</dbReference>
<dbReference type="InterPro" id="IPR029063">
    <property type="entry name" value="SAM-dependent_MTases_sf"/>
</dbReference>
<evidence type="ECO:0000313" key="7">
    <source>
        <dbReference type="EMBL" id="AFZ67440.1"/>
    </source>
</evidence>
<dbReference type="STRING" id="937777.Deipe_1937"/>
<dbReference type="GO" id="GO:0070043">
    <property type="term" value="F:rRNA (guanine-N7-)-methyltransferase activity"/>
    <property type="evidence" value="ECO:0007669"/>
    <property type="project" value="UniProtKB-UniRule"/>
</dbReference>
<dbReference type="PANTHER" id="PTHR31760">
    <property type="entry name" value="S-ADENOSYL-L-METHIONINE-DEPENDENT METHYLTRANSFERASES SUPERFAMILY PROTEIN"/>
    <property type="match status" value="1"/>
</dbReference>